<feature type="domain" description="PB1" evidence="8">
    <location>
        <begin position="164"/>
        <end position="246"/>
    </location>
</feature>
<evidence type="ECO:0000256" key="6">
    <source>
        <dbReference type="RuleBase" id="RU004549"/>
    </source>
</evidence>
<proteinExistence type="inferred from homology"/>
<dbReference type="Gene3D" id="3.10.20.90">
    <property type="entry name" value="Phosphatidylinositol 3-kinase Catalytic Subunit, Chain A, domain 1"/>
    <property type="match status" value="1"/>
</dbReference>
<dbReference type="Pfam" id="PF02309">
    <property type="entry name" value="AUX_IAA"/>
    <property type="match status" value="1"/>
</dbReference>
<evidence type="ECO:0000313" key="10">
    <source>
        <dbReference type="Proteomes" id="UP001189122"/>
    </source>
</evidence>
<evidence type="ECO:0000256" key="3">
    <source>
        <dbReference type="ARBA" id="ARBA00023163"/>
    </source>
</evidence>
<comment type="similarity">
    <text evidence="6">Belongs to the Aux/IAA family.</text>
</comment>
<dbReference type="InterPro" id="IPR044835">
    <property type="entry name" value="ARF_plant"/>
</dbReference>
<evidence type="ECO:0000259" key="8">
    <source>
        <dbReference type="PROSITE" id="PS51745"/>
    </source>
</evidence>
<dbReference type="Pfam" id="PF06507">
    <property type="entry name" value="ARF_AD"/>
    <property type="match status" value="1"/>
</dbReference>
<evidence type="ECO:0000256" key="7">
    <source>
        <dbReference type="SAM" id="MobiDB-lite"/>
    </source>
</evidence>
<reference evidence="10" key="1">
    <citation type="journal article" date="2020" name="Sci. Rep.">
        <title>Chromosome-scale genome assembly for the duckweed Spirodela intermedia, integrating cytogenetic maps, PacBio and Oxford Nanopore libraries.</title>
        <authorList>
            <person name="Hoang P.T.N."/>
            <person name="Fiebig A."/>
            <person name="Novak P."/>
            <person name="Macas J."/>
            <person name="Cao H.X."/>
            <person name="Stepanenko A."/>
            <person name="Chen G."/>
            <person name="Borisjuk N."/>
            <person name="Scholz U."/>
            <person name="Schubert I."/>
        </authorList>
    </citation>
    <scope>NUCLEOTIDE SEQUENCE [LARGE SCALE GENOMIC DNA]</scope>
</reference>
<keyword evidence="3 6" id="KW-0804">Transcription</keyword>
<dbReference type="Proteomes" id="UP001189122">
    <property type="component" value="Unassembled WGS sequence"/>
</dbReference>
<evidence type="ECO:0000313" key="9">
    <source>
        <dbReference type="EMBL" id="CAA6675032.1"/>
    </source>
</evidence>
<feature type="region of interest" description="Disordered" evidence="7">
    <location>
        <begin position="263"/>
        <end position="295"/>
    </location>
</feature>
<dbReference type="PROSITE" id="PS51745">
    <property type="entry name" value="PB1"/>
    <property type="match status" value="1"/>
</dbReference>
<name>A0ABN7EAU6_SPIIN</name>
<gene>
    <name evidence="9" type="ORF">SI7747_UN021374</name>
</gene>
<dbReference type="InterPro" id="IPR010525">
    <property type="entry name" value="ARF_dom"/>
</dbReference>
<organism evidence="9 10">
    <name type="scientific">Spirodela intermedia</name>
    <name type="common">Intermediate duckweed</name>
    <dbReference type="NCBI Taxonomy" id="51605"/>
    <lineage>
        <taxon>Eukaryota</taxon>
        <taxon>Viridiplantae</taxon>
        <taxon>Streptophyta</taxon>
        <taxon>Embryophyta</taxon>
        <taxon>Tracheophyta</taxon>
        <taxon>Spermatophyta</taxon>
        <taxon>Magnoliopsida</taxon>
        <taxon>Liliopsida</taxon>
        <taxon>Araceae</taxon>
        <taxon>Lemnoideae</taxon>
        <taxon>Spirodela</taxon>
    </lineage>
</organism>
<protein>
    <recommendedName>
        <fullName evidence="6">Auxin-responsive protein</fullName>
    </recommendedName>
</protein>
<keyword evidence="5 6" id="KW-0927">Auxin signaling pathway</keyword>
<evidence type="ECO:0000256" key="4">
    <source>
        <dbReference type="ARBA" id="ARBA00023242"/>
    </source>
</evidence>
<dbReference type="PANTHER" id="PTHR31384:SF96">
    <property type="entry name" value="AUXIN RESPONSE FACTOR 1"/>
    <property type="match status" value="1"/>
</dbReference>
<evidence type="ECO:0000256" key="1">
    <source>
        <dbReference type="ARBA" id="ARBA00004123"/>
    </source>
</evidence>
<dbReference type="SUPFAM" id="SSF54277">
    <property type="entry name" value="CAD &amp; PB1 domains"/>
    <property type="match status" value="1"/>
</dbReference>
<dbReference type="InterPro" id="IPR033389">
    <property type="entry name" value="AUX/IAA_dom"/>
</dbReference>
<comment type="function">
    <text evidence="6">Aux/IAA proteins are short-lived transcriptional factors that function as repressors of early auxin response genes at low auxin concentrations.</text>
</comment>
<accession>A0ABN7EAU6</accession>
<comment type="subunit">
    <text evidence="6">Homodimers and heterodimers.</text>
</comment>
<dbReference type="Gene3D" id="2.30.30.1040">
    <property type="match status" value="1"/>
</dbReference>
<comment type="caution">
    <text evidence="9">The sequence shown here is derived from an EMBL/GenBank/DDBJ whole genome shotgun (WGS) entry which is preliminary data.</text>
</comment>
<evidence type="ECO:0000256" key="2">
    <source>
        <dbReference type="ARBA" id="ARBA00023015"/>
    </source>
</evidence>
<dbReference type="PANTHER" id="PTHR31384">
    <property type="entry name" value="AUXIN RESPONSE FACTOR 4-RELATED"/>
    <property type="match status" value="1"/>
</dbReference>
<dbReference type="EMBL" id="CACRZD030000203">
    <property type="protein sequence ID" value="CAA6675032.1"/>
    <property type="molecule type" value="Genomic_DNA"/>
</dbReference>
<keyword evidence="10" id="KW-1185">Reference proteome</keyword>
<keyword evidence="2 6" id="KW-0805">Transcription regulation</keyword>
<keyword evidence="4 6" id="KW-0539">Nucleus</keyword>
<sequence length="417" mass="46394">MPSSVISSHSMHLGVLATASHAVTTGLSSLFFTSQGGFSLRLTSPSEFIVGLNKYLEAKNHKLSVGMRFKMRFEGDEAPERGTDSRCLVSMLWRRKNLLKFSGTIIGVGDCASSHWVDSEWRSLKVQWDEPSSVPRPERVSPWELEPLVSFSSPTVQPAARNKRARPPVHMQGMAVGRAVDLTRLEGYDDFFFKLEEMFGIQGELSGASKKWQVVFTDDEDDMMLVGDDPWHEFCGMVRKIYIYAYEEARRLAPKPKLSLVAPSCEDDEVSEGPGGLDDVPRRPQTGPDDGSPTGGGGWFGFLPSSFLKFSPQNPRDGERWAGWLAMHGMSGRLRRCWLSCLAEFCGGGPRNLPTIPPPSYEVLVSRVYLEICVYTRVGRCFLSNESNASLSPRLLSLIFGNSLSNWVVCIINYCEA</sequence>
<dbReference type="InterPro" id="IPR053793">
    <property type="entry name" value="PB1-like"/>
</dbReference>
<evidence type="ECO:0000256" key="5">
    <source>
        <dbReference type="ARBA" id="ARBA00023294"/>
    </source>
</evidence>
<keyword evidence="6" id="KW-0678">Repressor</keyword>
<comment type="subcellular location">
    <subcellularLocation>
        <location evidence="1 6">Nucleus</location>
    </subcellularLocation>
</comment>